<dbReference type="EMBL" id="UINC01115619">
    <property type="protein sequence ID" value="SVC86783.1"/>
    <property type="molecule type" value="Genomic_DNA"/>
</dbReference>
<feature type="non-terminal residue" evidence="1">
    <location>
        <position position="125"/>
    </location>
</feature>
<gene>
    <name evidence="1" type="ORF">METZ01_LOCUS339637</name>
</gene>
<organism evidence="1">
    <name type="scientific">marine metagenome</name>
    <dbReference type="NCBI Taxonomy" id="408172"/>
    <lineage>
        <taxon>unclassified sequences</taxon>
        <taxon>metagenomes</taxon>
        <taxon>ecological metagenomes</taxon>
    </lineage>
</organism>
<dbReference type="AlphaFoldDB" id="A0A382QMP9"/>
<reference evidence="1" key="1">
    <citation type="submission" date="2018-05" db="EMBL/GenBank/DDBJ databases">
        <authorList>
            <person name="Lanie J.A."/>
            <person name="Ng W.-L."/>
            <person name="Kazmierczak K.M."/>
            <person name="Andrzejewski T.M."/>
            <person name="Davidsen T.M."/>
            <person name="Wayne K.J."/>
            <person name="Tettelin H."/>
            <person name="Glass J.I."/>
            <person name="Rusch D."/>
            <person name="Podicherti R."/>
            <person name="Tsui H.-C.T."/>
            <person name="Winkler M.E."/>
        </authorList>
    </citation>
    <scope>NUCLEOTIDE SEQUENCE</scope>
</reference>
<sequence length="125" mass="15145">MSVFPIGIARAEMNDIKYVNTLKEVILEEYGKYERNERLRDPSDKDYQPQWVTRGYPYQSNSLQHKREVYSKLIDFANKNVLKYLDSLGYYHDGFYTTQCWSNVYKRTKSIHPHRHYNSFLSWNF</sequence>
<dbReference type="Gene3D" id="2.60.120.620">
    <property type="entry name" value="q2cbj1_9rhob like domain"/>
    <property type="match status" value="1"/>
</dbReference>
<name>A0A382QMP9_9ZZZZ</name>
<proteinExistence type="predicted"/>
<accession>A0A382QMP9</accession>
<protein>
    <submittedName>
        <fullName evidence="1">Uncharacterized protein</fullName>
    </submittedName>
</protein>
<evidence type="ECO:0000313" key="1">
    <source>
        <dbReference type="EMBL" id="SVC86783.1"/>
    </source>
</evidence>